<dbReference type="InterPro" id="IPR029068">
    <property type="entry name" value="Glyas_Bleomycin-R_OHBP_Dase"/>
</dbReference>
<dbReference type="Proteomes" id="UP000028703">
    <property type="component" value="Unassembled WGS sequence"/>
</dbReference>
<comment type="caution">
    <text evidence="1">The sequence shown here is derived from an EMBL/GenBank/DDBJ whole genome shotgun (WGS) entry which is preliminary data.</text>
</comment>
<name>A0A085ZUZ4_9FLAO</name>
<accession>A0A085ZUZ4</accession>
<dbReference type="eggNOG" id="COG0346">
    <property type="taxonomic scope" value="Bacteria"/>
</dbReference>
<protein>
    <submittedName>
        <fullName evidence="1">Lactoylglutathione lyase</fullName>
    </submittedName>
</protein>
<gene>
    <name evidence="1" type="ORF">IX38_05650</name>
</gene>
<dbReference type="STRING" id="421531.IX38_05650"/>
<keyword evidence="2" id="KW-1185">Reference proteome</keyword>
<keyword evidence="1" id="KW-0456">Lyase</keyword>
<dbReference type="SUPFAM" id="SSF54593">
    <property type="entry name" value="Glyoxalase/Bleomycin resistance protein/Dihydroxybiphenyl dioxygenase"/>
    <property type="match status" value="1"/>
</dbReference>
<dbReference type="EMBL" id="JPRO01000003">
    <property type="protein sequence ID" value="KFF08258.1"/>
    <property type="molecule type" value="Genomic_DNA"/>
</dbReference>
<proteinExistence type="predicted"/>
<dbReference type="Gene3D" id="3.10.180.10">
    <property type="entry name" value="2,3-Dihydroxybiphenyl 1,2-Dioxygenase, domain 1"/>
    <property type="match status" value="1"/>
</dbReference>
<dbReference type="Pfam" id="PF13669">
    <property type="entry name" value="Glyoxalase_4"/>
    <property type="match status" value="1"/>
</dbReference>
<reference evidence="1 2" key="1">
    <citation type="submission" date="2014-07" db="EMBL/GenBank/DDBJ databases">
        <title>Genome of Chryseobacterium luteum DSM 18605.</title>
        <authorList>
            <person name="Stropko S.J."/>
            <person name="Pipes S.E."/>
            <person name="Newman J.D."/>
        </authorList>
    </citation>
    <scope>NUCLEOTIDE SEQUENCE [LARGE SCALE GENOMIC DNA]</scope>
    <source>
        <strain evidence="1 2">DSM 18605</strain>
    </source>
</reference>
<dbReference type="RefSeq" id="WP_034702642.1">
    <property type="nucleotide sequence ID" value="NZ_JPRO01000003.1"/>
</dbReference>
<dbReference type="AlphaFoldDB" id="A0A085ZUZ4"/>
<evidence type="ECO:0000313" key="1">
    <source>
        <dbReference type="EMBL" id="KFF08258.1"/>
    </source>
</evidence>
<evidence type="ECO:0000313" key="2">
    <source>
        <dbReference type="Proteomes" id="UP000028703"/>
    </source>
</evidence>
<sequence length="126" mass="14314">MKFHHVGVACKDIQAELQNIRQLHTIIEETPVVFDPNQQAELCMVTVEDGLNIEFVSGKPVENLLKKRISYYHICYEVEDIDKAIEHLTQSGGMLISPPKEAVLFNNRKVAFLMLSYGIVELLNSN</sequence>
<dbReference type="GO" id="GO:0016829">
    <property type="term" value="F:lyase activity"/>
    <property type="evidence" value="ECO:0007669"/>
    <property type="project" value="UniProtKB-KW"/>
</dbReference>
<dbReference type="OrthoDB" id="9788468at2"/>
<organism evidence="1 2">
    <name type="scientific">Chryseobacterium luteum</name>
    <dbReference type="NCBI Taxonomy" id="421531"/>
    <lineage>
        <taxon>Bacteria</taxon>
        <taxon>Pseudomonadati</taxon>
        <taxon>Bacteroidota</taxon>
        <taxon>Flavobacteriia</taxon>
        <taxon>Flavobacteriales</taxon>
        <taxon>Weeksellaceae</taxon>
        <taxon>Chryseobacterium group</taxon>
        <taxon>Chryseobacterium</taxon>
    </lineage>
</organism>